<protein>
    <submittedName>
        <fullName evidence="4">SusC/RagA family TonB-linked outer membrane protein</fullName>
    </submittedName>
</protein>
<dbReference type="InterPro" id="IPR008969">
    <property type="entry name" value="CarboxyPept-like_regulatory"/>
</dbReference>
<dbReference type="InterPro" id="IPR023996">
    <property type="entry name" value="TonB-dep_OMP_SusC/RagA"/>
</dbReference>
<keyword evidence="1" id="KW-1134">Transmembrane beta strand</keyword>
<dbReference type="SUPFAM" id="SSF56935">
    <property type="entry name" value="Porins"/>
    <property type="match status" value="1"/>
</dbReference>
<feature type="chain" id="PRO_5022682351" evidence="2">
    <location>
        <begin position="20"/>
        <end position="640"/>
    </location>
</feature>
<dbReference type="NCBIfam" id="TIGR04056">
    <property type="entry name" value="OMP_RagA_SusC"/>
    <property type="match status" value="1"/>
</dbReference>
<dbReference type="InterPro" id="IPR012910">
    <property type="entry name" value="Plug_dom"/>
</dbReference>
<keyword evidence="1" id="KW-0813">Transport</keyword>
<gene>
    <name evidence="4" type="ORF">FSB73_14425</name>
</gene>
<dbReference type="Gene3D" id="2.170.130.10">
    <property type="entry name" value="TonB-dependent receptor, plug domain"/>
    <property type="match status" value="1"/>
</dbReference>
<dbReference type="NCBIfam" id="TIGR04057">
    <property type="entry name" value="SusC_RagA_signa"/>
    <property type="match status" value="1"/>
</dbReference>
<reference evidence="4 5" key="1">
    <citation type="journal article" date="2017" name="Int. J. Syst. Evol. Microbiol.">
        <title>Arachidicoccus ginsenosidivorans sp. nov., with ginsenoside-converting activity isolated from ginseng cultivating soil.</title>
        <authorList>
            <person name="Siddiqi M.Z."/>
            <person name="Aslam Z."/>
            <person name="Im W.T."/>
        </authorList>
    </citation>
    <scope>NUCLEOTIDE SEQUENCE [LARGE SCALE GENOMIC DNA]</scope>
    <source>
        <strain evidence="4 5">Gsoil 809</strain>
    </source>
</reference>
<dbReference type="InterPro" id="IPR037066">
    <property type="entry name" value="Plug_dom_sf"/>
</dbReference>
<evidence type="ECO:0000256" key="1">
    <source>
        <dbReference type="PROSITE-ProRule" id="PRU01360"/>
    </source>
</evidence>
<evidence type="ECO:0000256" key="2">
    <source>
        <dbReference type="SAM" id="SignalP"/>
    </source>
</evidence>
<dbReference type="OrthoDB" id="9768177at2"/>
<dbReference type="GO" id="GO:0009279">
    <property type="term" value="C:cell outer membrane"/>
    <property type="evidence" value="ECO:0007669"/>
    <property type="project" value="UniProtKB-SubCell"/>
</dbReference>
<dbReference type="Pfam" id="PF07715">
    <property type="entry name" value="Plug"/>
    <property type="match status" value="1"/>
</dbReference>
<dbReference type="RefSeq" id="WP_146783606.1">
    <property type="nucleotide sequence ID" value="NZ_CP042434.1"/>
</dbReference>
<sequence length="640" mass="68747">MRHFLIAFCLLFGCLPAFAFQQPIQGKVTDSADGNPLAGVSVIIVGTKTGTTTDINGHFSLPVSAAKEGTELEFSFVGYNSLRKSISGQGPVMVQLSATSGENSDVIVVGYGTQKKSDLTGSVVSVKADEITKVASTNVMESIQGKVPGLDITSGNGSANSAPSVLLRGHRSIAGSNGPLYIIDGAINDHVEDLNPNDVASMEILKDASATAIYGSRGANGVIIITTKKGQTGAPKVSASVYGSSIHDAGYPHYMTGPEYVAFMRESYRTTGKWSSPEDDSKIFNASELAAIASGTWTDYRDLLIHNGNEQNYKISVSGGSDKTKAYFSAGYNRTKGLFKFDQNEKFTARLNIEHTISKVFKAGLNSQLTYYKISTESDPLNAANKISPLGAAFDSTGTVINYPNNGSQISPLVNEYIANNYADNTNTTRVLTTGYIQITPFQDLTLRSNISVGLSNSREGIFNGRYSIARSGSDPRSQYNTSRSTNLLWENILTYDHTWALHHLTFTGVTSYQTNQSDNGAEQGDGQLIPAQSYYGLGNATSGLIASTGYEESKLVSFTGRINYSFNNKYLLTLTGRSDGSSKLAAGNKWAFFPSVAAGWRISQENFMKNVTAISDLKLRASYGITGNDPLGLMLPRAY</sequence>
<dbReference type="Pfam" id="PF13715">
    <property type="entry name" value="CarbopepD_reg_2"/>
    <property type="match status" value="1"/>
</dbReference>
<keyword evidence="1" id="KW-0472">Membrane</keyword>
<dbReference type="Proteomes" id="UP000321291">
    <property type="component" value="Chromosome"/>
</dbReference>
<keyword evidence="1" id="KW-0812">Transmembrane</keyword>
<dbReference type="SUPFAM" id="SSF49464">
    <property type="entry name" value="Carboxypeptidase regulatory domain-like"/>
    <property type="match status" value="1"/>
</dbReference>
<comment type="subcellular location">
    <subcellularLocation>
        <location evidence="1">Cell outer membrane</location>
        <topology evidence="1">Multi-pass membrane protein</topology>
    </subcellularLocation>
</comment>
<keyword evidence="5" id="KW-1185">Reference proteome</keyword>
<organism evidence="4 5">
    <name type="scientific">Arachidicoccus ginsenosidivorans</name>
    <dbReference type="NCBI Taxonomy" id="496057"/>
    <lineage>
        <taxon>Bacteria</taxon>
        <taxon>Pseudomonadati</taxon>
        <taxon>Bacteroidota</taxon>
        <taxon>Chitinophagia</taxon>
        <taxon>Chitinophagales</taxon>
        <taxon>Chitinophagaceae</taxon>
        <taxon>Arachidicoccus</taxon>
    </lineage>
</organism>
<evidence type="ECO:0000313" key="4">
    <source>
        <dbReference type="EMBL" id="QEC72696.1"/>
    </source>
</evidence>
<evidence type="ECO:0000259" key="3">
    <source>
        <dbReference type="Pfam" id="PF07715"/>
    </source>
</evidence>
<evidence type="ECO:0000313" key="5">
    <source>
        <dbReference type="Proteomes" id="UP000321291"/>
    </source>
</evidence>
<dbReference type="AlphaFoldDB" id="A0A5B8VPU2"/>
<dbReference type="InterPro" id="IPR023997">
    <property type="entry name" value="TonB-dep_OMP_SusC/RagA_CS"/>
</dbReference>
<dbReference type="InterPro" id="IPR039426">
    <property type="entry name" value="TonB-dep_rcpt-like"/>
</dbReference>
<keyword evidence="1" id="KW-0998">Cell outer membrane</keyword>
<comment type="similarity">
    <text evidence="1">Belongs to the TonB-dependent receptor family.</text>
</comment>
<dbReference type="PROSITE" id="PS52016">
    <property type="entry name" value="TONB_DEPENDENT_REC_3"/>
    <property type="match status" value="1"/>
</dbReference>
<accession>A0A5B8VPU2</accession>
<keyword evidence="2" id="KW-0732">Signal</keyword>
<dbReference type="Gene3D" id="2.60.40.1120">
    <property type="entry name" value="Carboxypeptidase-like, regulatory domain"/>
    <property type="match status" value="1"/>
</dbReference>
<dbReference type="KEGG" id="agi:FSB73_14425"/>
<dbReference type="EMBL" id="CP042434">
    <property type="protein sequence ID" value="QEC72696.1"/>
    <property type="molecule type" value="Genomic_DNA"/>
</dbReference>
<feature type="domain" description="TonB-dependent receptor plug" evidence="3">
    <location>
        <begin position="116"/>
        <end position="222"/>
    </location>
</feature>
<name>A0A5B8VPU2_9BACT</name>
<feature type="signal peptide" evidence="2">
    <location>
        <begin position="1"/>
        <end position="19"/>
    </location>
</feature>
<proteinExistence type="inferred from homology"/>